<dbReference type="AlphaFoldDB" id="A0A7Y4KZ97"/>
<keyword evidence="4" id="KW-1185">Reference proteome</keyword>
<dbReference type="Gene3D" id="3.50.50.60">
    <property type="entry name" value="FAD/NAD(P)-binding domain"/>
    <property type="match status" value="1"/>
</dbReference>
<feature type="region of interest" description="Disordered" evidence="1">
    <location>
        <begin position="97"/>
        <end position="129"/>
    </location>
</feature>
<reference evidence="2 5" key="2">
    <citation type="submission" date="2020-08" db="EMBL/GenBank/DDBJ databases">
        <title>Sequencing the genomes of 1000 actinobacteria strains.</title>
        <authorList>
            <person name="Klenk H.-P."/>
        </authorList>
    </citation>
    <scope>NUCLEOTIDE SEQUENCE [LARGE SCALE GENOMIC DNA]</scope>
    <source>
        <strain evidence="2 5">DSM 15626</strain>
    </source>
</reference>
<dbReference type="PANTHER" id="PTHR43422:SF3">
    <property type="entry name" value="THIAMINE THIAZOLE SYNTHASE"/>
    <property type="match status" value="1"/>
</dbReference>
<comment type="caution">
    <text evidence="3">The sequence shown here is derived from an EMBL/GenBank/DDBJ whole genome shotgun (WGS) entry which is preliminary data.</text>
</comment>
<accession>A0A7Y4KZ97</accession>
<dbReference type="RefSeq" id="WP_171673925.1">
    <property type="nucleotide sequence ID" value="NZ_BAAAGT010000001.1"/>
</dbReference>
<dbReference type="Proteomes" id="UP000534306">
    <property type="component" value="Unassembled WGS sequence"/>
</dbReference>
<dbReference type="EMBL" id="JABJRC010000003">
    <property type="protein sequence ID" value="NOL41410.1"/>
    <property type="molecule type" value="Genomic_DNA"/>
</dbReference>
<evidence type="ECO:0000313" key="5">
    <source>
        <dbReference type="Proteomes" id="UP000553957"/>
    </source>
</evidence>
<evidence type="ECO:0000313" key="3">
    <source>
        <dbReference type="EMBL" id="NOL41410.1"/>
    </source>
</evidence>
<evidence type="ECO:0000256" key="1">
    <source>
        <dbReference type="SAM" id="MobiDB-lite"/>
    </source>
</evidence>
<name>A0A7Y4KZ97_9ACTN</name>
<organism evidence="3 4">
    <name type="scientific">Kribbella sandramycini</name>
    <dbReference type="NCBI Taxonomy" id="60450"/>
    <lineage>
        <taxon>Bacteria</taxon>
        <taxon>Bacillati</taxon>
        <taxon>Actinomycetota</taxon>
        <taxon>Actinomycetes</taxon>
        <taxon>Propionibacteriales</taxon>
        <taxon>Kribbellaceae</taxon>
        <taxon>Kribbella</taxon>
    </lineage>
</organism>
<dbReference type="Proteomes" id="UP000553957">
    <property type="component" value="Unassembled WGS sequence"/>
</dbReference>
<dbReference type="SUPFAM" id="SSF51905">
    <property type="entry name" value="FAD/NAD(P)-binding domain"/>
    <property type="match status" value="1"/>
</dbReference>
<dbReference type="PANTHER" id="PTHR43422">
    <property type="entry name" value="THIAMINE THIAZOLE SYNTHASE"/>
    <property type="match status" value="1"/>
</dbReference>
<protein>
    <submittedName>
        <fullName evidence="2 3">FAD-dependent oxidoreductase</fullName>
    </submittedName>
</protein>
<evidence type="ECO:0000313" key="2">
    <source>
        <dbReference type="EMBL" id="MBB6565141.1"/>
    </source>
</evidence>
<evidence type="ECO:0000313" key="4">
    <source>
        <dbReference type="Proteomes" id="UP000534306"/>
    </source>
</evidence>
<proteinExistence type="predicted"/>
<reference evidence="3 4" key="1">
    <citation type="submission" date="2020-05" db="EMBL/GenBank/DDBJ databases">
        <title>Genome sequence of Kribbella sandramycini ATCC 39419.</title>
        <authorList>
            <person name="Maclea K.S."/>
            <person name="Fair J.L."/>
        </authorList>
    </citation>
    <scope>NUCLEOTIDE SEQUENCE [LARGE SCALE GENOMIC DNA]</scope>
    <source>
        <strain evidence="3 4">ATCC 39419</strain>
    </source>
</reference>
<gene>
    <name evidence="2" type="ORF">HNR71_000778</name>
    <name evidence="3" type="ORF">HPO96_14275</name>
</gene>
<sequence>MVESAAQRFAKITSAERPKDNRILMERAVVLGASMAGLMAARVLSDHADEVLIVERDTTGDSTEPRPGVPQGSQVHALLPAGQAQLDRWFPGFTREALDAGATNPPPEESRNYVNGVRRPLPPPGSVGSALVSTRPFLESMVRRRTLEIGNIRLVHGRADGIDITGDRITAARYQPEGTSGPESVVTVPADLVVDATGRSSRLSDWLGAAGWPQPPMQRMPIKLNYASALFRRDPKISDIGVSIASNQPGSGRPLRQGGILAVEGERWLVLVAGYADDRPTRDIEDFRQRCRNDYPPDFAEIADHGELLGEVITYHQADSRRRDYHLLDRIPAGLIVAGDAVASFNPIYGQGMTSATLHASCLSAYLRSNPPLEYAARSYFNDVSVVVDVAWQLSTAADLSLPHVDGPYPRGYRLTKWISAMIYDATAKDQTLNAQFNRVVTMLDHPSKLAGPQNLLRALRYKLLPGTT</sequence>
<dbReference type="InterPro" id="IPR036188">
    <property type="entry name" value="FAD/NAD-bd_sf"/>
</dbReference>
<dbReference type="EMBL" id="JACHKF010000001">
    <property type="protein sequence ID" value="MBB6565141.1"/>
    <property type="molecule type" value="Genomic_DNA"/>
</dbReference>